<sequence>MRTLIWSANRDNPAQLGSTISLMPNGQLMLTHSNGTEFLICNGTRTSSASLQDDGNFVLRDSSSRTLWQSFDFPTDTIVPGQVLVEGQKLYSNTNGTVDYSTGRYMLEVQTDGNVVMSAYRFADPGYWFNITAPEGQNVSLVFNQSTAFMYVGKNNSIWHYITTHLPTPIEGYYHRATINDHGNFQQLVYQKGNGSQWEVVYNAISEPCSVNNICGVFGFCTPLGNTTVDCKCLPGYSPLDPNVPSKGCYPDVVIDYCASNSSASDFTVETIENGNFPNGDFADMARITPADVEGCKKAVTDDCFCIAGVLVESICYKKRMPLLNARMTSAFTNGTMAFLKVPKVNNNSANQNNDKKHSPSEVVLLASLLSCSIFAVLRHIELHQIDEETEGEDMILIDWVLCCVRAGNLEAVVDHDAEISSDFKRFERMALVGLWCICPNPTLRPSMKTVRQMLEGTIEVGTPPLIDTQLF</sequence>
<keyword evidence="8" id="KW-1185">Reference proteome</keyword>
<dbReference type="Proteomes" id="UP001415857">
    <property type="component" value="Unassembled WGS sequence"/>
</dbReference>
<evidence type="ECO:0000256" key="1">
    <source>
        <dbReference type="ARBA" id="ARBA00022729"/>
    </source>
</evidence>
<dbReference type="InterPro" id="IPR051343">
    <property type="entry name" value="G-type_lectin_kinases/EP1-like"/>
</dbReference>
<dbReference type="Pfam" id="PF01453">
    <property type="entry name" value="B_lectin"/>
    <property type="match status" value="1"/>
</dbReference>
<reference evidence="7 8" key="1">
    <citation type="journal article" date="2024" name="Plant J.">
        <title>Genome sequences and population genomics reveal climatic adaptation and genomic divergence between two closely related sweetgum species.</title>
        <authorList>
            <person name="Xu W.Q."/>
            <person name="Ren C.Q."/>
            <person name="Zhang X.Y."/>
            <person name="Comes H.P."/>
            <person name="Liu X.H."/>
            <person name="Li Y.G."/>
            <person name="Kettle C.J."/>
            <person name="Jalonen R."/>
            <person name="Gaisberger H."/>
            <person name="Ma Y.Z."/>
            <person name="Qiu Y.X."/>
        </authorList>
    </citation>
    <scope>NUCLEOTIDE SEQUENCE [LARGE SCALE GENOMIC DNA]</scope>
    <source>
        <strain evidence="7">Hangzhou</strain>
    </source>
</reference>
<accession>A0AAP0S5X5</accession>
<gene>
    <name evidence="7" type="ORF">L1049_016264</name>
</gene>
<evidence type="ECO:0000256" key="2">
    <source>
        <dbReference type="ARBA" id="ARBA00023157"/>
    </source>
</evidence>
<evidence type="ECO:0000259" key="5">
    <source>
        <dbReference type="PROSITE" id="PS50026"/>
    </source>
</evidence>
<comment type="caution">
    <text evidence="7">The sequence shown here is derived from an EMBL/GenBank/DDBJ whole genome shotgun (WGS) entry which is preliminary data.</text>
</comment>
<dbReference type="PANTHER" id="PTHR47976">
    <property type="entry name" value="G-TYPE LECTIN S-RECEPTOR-LIKE SERINE/THREONINE-PROTEIN KINASE SD2-5"/>
    <property type="match status" value="1"/>
</dbReference>
<comment type="caution">
    <text evidence="4">Lacks conserved residue(s) required for the propagation of feature annotation.</text>
</comment>
<dbReference type="PANTHER" id="PTHR47976:SF62">
    <property type="entry name" value="RECEPTOR-LIKE SERINE_THREONINE-PROTEIN KINASE"/>
    <property type="match status" value="1"/>
</dbReference>
<dbReference type="PROSITE" id="PS50927">
    <property type="entry name" value="BULB_LECTIN"/>
    <property type="match status" value="1"/>
</dbReference>
<evidence type="ECO:0008006" key="9">
    <source>
        <dbReference type="Google" id="ProtNLM"/>
    </source>
</evidence>
<dbReference type="InterPro" id="IPR000858">
    <property type="entry name" value="S_locus_glycoprot_dom"/>
</dbReference>
<evidence type="ECO:0000313" key="7">
    <source>
        <dbReference type="EMBL" id="KAK9287822.1"/>
    </source>
</evidence>
<keyword evidence="3" id="KW-0325">Glycoprotein</keyword>
<evidence type="ECO:0000259" key="6">
    <source>
        <dbReference type="PROSITE" id="PS50927"/>
    </source>
</evidence>
<dbReference type="Gene3D" id="2.90.10.30">
    <property type="match status" value="1"/>
</dbReference>
<keyword evidence="4" id="KW-0245">EGF-like domain</keyword>
<name>A0AAP0S5X5_LIQFO</name>
<feature type="domain" description="Bulb-type lectin" evidence="6">
    <location>
        <begin position="1"/>
        <end position="72"/>
    </location>
</feature>
<dbReference type="SUPFAM" id="SSF51110">
    <property type="entry name" value="alpha-D-mannose-specific plant lectins"/>
    <property type="match status" value="1"/>
</dbReference>
<dbReference type="InterPro" id="IPR000742">
    <property type="entry name" value="EGF"/>
</dbReference>
<evidence type="ECO:0000256" key="4">
    <source>
        <dbReference type="PROSITE-ProRule" id="PRU00076"/>
    </source>
</evidence>
<keyword evidence="1" id="KW-0732">Signal</keyword>
<evidence type="ECO:0000256" key="3">
    <source>
        <dbReference type="ARBA" id="ARBA00023180"/>
    </source>
</evidence>
<dbReference type="InterPro" id="IPR036426">
    <property type="entry name" value="Bulb-type_lectin_dom_sf"/>
</dbReference>
<dbReference type="Gene3D" id="2.90.10.10">
    <property type="entry name" value="Bulb-type lectin domain"/>
    <property type="match status" value="1"/>
</dbReference>
<dbReference type="InterPro" id="IPR001480">
    <property type="entry name" value="Bulb-type_lectin_dom"/>
</dbReference>
<organism evidence="7 8">
    <name type="scientific">Liquidambar formosana</name>
    <name type="common">Formosan gum</name>
    <dbReference type="NCBI Taxonomy" id="63359"/>
    <lineage>
        <taxon>Eukaryota</taxon>
        <taxon>Viridiplantae</taxon>
        <taxon>Streptophyta</taxon>
        <taxon>Embryophyta</taxon>
        <taxon>Tracheophyta</taxon>
        <taxon>Spermatophyta</taxon>
        <taxon>Magnoliopsida</taxon>
        <taxon>eudicotyledons</taxon>
        <taxon>Gunneridae</taxon>
        <taxon>Pentapetalae</taxon>
        <taxon>Saxifragales</taxon>
        <taxon>Altingiaceae</taxon>
        <taxon>Liquidambar</taxon>
    </lineage>
</organism>
<dbReference type="AlphaFoldDB" id="A0AAP0S5X5"/>
<keyword evidence="2" id="KW-1015">Disulfide bond</keyword>
<dbReference type="Pfam" id="PF00954">
    <property type="entry name" value="S_locus_glycop"/>
    <property type="match status" value="1"/>
</dbReference>
<proteinExistence type="predicted"/>
<feature type="domain" description="EGF-like" evidence="5">
    <location>
        <begin position="205"/>
        <end position="243"/>
    </location>
</feature>
<evidence type="ECO:0000313" key="8">
    <source>
        <dbReference type="Proteomes" id="UP001415857"/>
    </source>
</evidence>
<dbReference type="GO" id="GO:0048544">
    <property type="term" value="P:recognition of pollen"/>
    <property type="evidence" value="ECO:0007669"/>
    <property type="project" value="InterPro"/>
</dbReference>
<dbReference type="Gene3D" id="1.10.510.10">
    <property type="entry name" value="Transferase(Phosphotransferase) domain 1"/>
    <property type="match status" value="1"/>
</dbReference>
<dbReference type="EMBL" id="JBBPBK010000003">
    <property type="protein sequence ID" value="KAK9287822.1"/>
    <property type="molecule type" value="Genomic_DNA"/>
</dbReference>
<protein>
    <recommendedName>
        <fullName evidence="9">Bulb-type lectin domain-containing protein</fullName>
    </recommendedName>
</protein>
<dbReference type="PROSITE" id="PS50026">
    <property type="entry name" value="EGF_3"/>
    <property type="match status" value="1"/>
</dbReference>